<dbReference type="EMBL" id="CP064942">
    <property type="protein sequence ID" value="QPH56074.1"/>
    <property type="molecule type" value="Genomic_DNA"/>
</dbReference>
<evidence type="ECO:0000313" key="1">
    <source>
        <dbReference type="EMBL" id="QPH56074.1"/>
    </source>
</evidence>
<protein>
    <submittedName>
        <fullName evidence="1">Uncharacterized protein</fullName>
    </submittedName>
</protein>
<name>A0A7S9LVV9_9RHOB</name>
<organism evidence="1 2">
    <name type="scientific">Pontivivens ytuae</name>
    <dbReference type="NCBI Taxonomy" id="2789856"/>
    <lineage>
        <taxon>Bacteria</taxon>
        <taxon>Pseudomonadati</taxon>
        <taxon>Pseudomonadota</taxon>
        <taxon>Alphaproteobacteria</taxon>
        <taxon>Rhodobacterales</taxon>
        <taxon>Paracoccaceae</taxon>
        <taxon>Pontivivens</taxon>
    </lineage>
</organism>
<sequence length="232" mass="24232">MRTWLLAIAAGLVAGFGLAAWIIGVTQADPGTGAFRFDLGRQDVTGVITMEPYPILHVSEGTEAVPAGRSILLSGGGKRGVQGRVGEGGLFLASGQLLQRGDLDMIQVRGGQNGLAAQDGEVPAVAEEDLGRWRLAGEMCDGKCLAGAMRPGRGIAHRACANLCVVGGVPPVFVSTQAVEGSEFLLLGGPDGGPLEGDLYDYMALYIEVEGQLLRRGEMLVFLIDPDTIEVL</sequence>
<dbReference type="KEGG" id="poz:I0K15_01570"/>
<evidence type="ECO:0000313" key="2">
    <source>
        <dbReference type="Proteomes" id="UP000594800"/>
    </source>
</evidence>
<dbReference type="AlphaFoldDB" id="A0A7S9LVV9"/>
<keyword evidence="2" id="KW-1185">Reference proteome</keyword>
<dbReference type="Proteomes" id="UP000594800">
    <property type="component" value="Chromosome"/>
</dbReference>
<reference evidence="1 2" key="1">
    <citation type="submission" date="2020-11" db="EMBL/GenBank/DDBJ databases">
        <title>Description of Pontivivens ytuae sp. nov. isolated from deep sea sediment of Mariana Trench.</title>
        <authorList>
            <person name="Wang Z."/>
            <person name="Sun Q.-L."/>
            <person name="Xu X.-D."/>
            <person name="Tang Y.-Z."/>
            <person name="Zhang J."/>
        </authorList>
    </citation>
    <scope>NUCLEOTIDE SEQUENCE [LARGE SCALE GENOMIC DNA]</scope>
    <source>
        <strain evidence="1 2">MT2928</strain>
    </source>
</reference>
<gene>
    <name evidence="1" type="ORF">I0K15_01570</name>
</gene>
<proteinExistence type="predicted"/>
<accession>A0A7S9LVV9</accession>